<comment type="similarity">
    <text evidence="1 10">Belongs to the peroxin-14 family.</text>
</comment>
<dbReference type="GO" id="GO:0005778">
    <property type="term" value="C:peroxisomal membrane"/>
    <property type="evidence" value="ECO:0007669"/>
    <property type="project" value="UniProtKB-SubCell"/>
</dbReference>
<evidence type="ECO:0000256" key="4">
    <source>
        <dbReference type="ARBA" id="ARBA00023010"/>
    </source>
</evidence>
<dbReference type="Pfam" id="PF04695">
    <property type="entry name" value="Pex14_N"/>
    <property type="match status" value="1"/>
</dbReference>
<proteinExistence type="inferred from homology"/>
<feature type="domain" description="Peroxisome membrane anchor protein Pex14p N-terminal" evidence="11">
    <location>
        <begin position="5"/>
        <end position="48"/>
    </location>
</feature>
<dbReference type="STRING" id="2880.D8LIY3"/>
<evidence type="ECO:0000256" key="8">
    <source>
        <dbReference type="ARBA" id="ARBA00029691"/>
    </source>
</evidence>
<dbReference type="GO" id="GO:0005102">
    <property type="term" value="F:signaling receptor binding"/>
    <property type="evidence" value="ECO:0007669"/>
    <property type="project" value="TreeGrafter"/>
</dbReference>
<dbReference type="InterPro" id="IPR025655">
    <property type="entry name" value="PEX14"/>
</dbReference>
<dbReference type="PANTHER" id="PTHR23058:SF0">
    <property type="entry name" value="PEROXISOMAL MEMBRANE PROTEIN PEX14"/>
    <property type="match status" value="1"/>
</dbReference>
<dbReference type="InterPro" id="IPR006785">
    <property type="entry name" value="Pex14_N"/>
</dbReference>
<dbReference type="GO" id="GO:1990429">
    <property type="term" value="C:peroxisomal importomer complex"/>
    <property type="evidence" value="ECO:0007669"/>
    <property type="project" value="TreeGrafter"/>
</dbReference>
<reference evidence="12 13" key="1">
    <citation type="journal article" date="2010" name="Nature">
        <title>The Ectocarpus genome and the independent evolution of multicellularity in brown algae.</title>
        <authorList>
            <person name="Cock J.M."/>
            <person name="Sterck L."/>
            <person name="Rouze P."/>
            <person name="Scornet D."/>
            <person name="Allen A.E."/>
            <person name="Amoutzias G."/>
            <person name="Anthouard V."/>
            <person name="Artiguenave F."/>
            <person name="Aury J.M."/>
            <person name="Badger J.H."/>
            <person name="Beszteri B."/>
            <person name="Billiau K."/>
            <person name="Bonnet E."/>
            <person name="Bothwell J.H."/>
            <person name="Bowler C."/>
            <person name="Boyen C."/>
            <person name="Brownlee C."/>
            <person name="Carrano C.J."/>
            <person name="Charrier B."/>
            <person name="Cho G.Y."/>
            <person name="Coelho S.M."/>
            <person name="Collen J."/>
            <person name="Corre E."/>
            <person name="Da Silva C."/>
            <person name="Delage L."/>
            <person name="Delaroque N."/>
            <person name="Dittami S.M."/>
            <person name="Doulbeau S."/>
            <person name="Elias M."/>
            <person name="Farnham G."/>
            <person name="Gachon C.M."/>
            <person name="Gschloessl B."/>
            <person name="Heesch S."/>
            <person name="Jabbari K."/>
            <person name="Jubin C."/>
            <person name="Kawai H."/>
            <person name="Kimura K."/>
            <person name="Kloareg B."/>
            <person name="Kupper F.C."/>
            <person name="Lang D."/>
            <person name="Le Bail A."/>
            <person name="Leblanc C."/>
            <person name="Lerouge P."/>
            <person name="Lohr M."/>
            <person name="Lopez P.J."/>
            <person name="Martens C."/>
            <person name="Maumus F."/>
            <person name="Michel G."/>
            <person name="Miranda-Saavedra D."/>
            <person name="Morales J."/>
            <person name="Moreau H."/>
            <person name="Motomura T."/>
            <person name="Nagasato C."/>
            <person name="Napoli C.A."/>
            <person name="Nelson D.R."/>
            <person name="Nyvall-Collen P."/>
            <person name="Peters A.F."/>
            <person name="Pommier C."/>
            <person name="Potin P."/>
            <person name="Poulain J."/>
            <person name="Quesneville H."/>
            <person name="Read B."/>
            <person name="Rensing S.A."/>
            <person name="Ritter A."/>
            <person name="Rousvoal S."/>
            <person name="Samanta M."/>
            <person name="Samson G."/>
            <person name="Schroeder D.C."/>
            <person name="Segurens B."/>
            <person name="Strittmatter M."/>
            <person name="Tonon T."/>
            <person name="Tregear J.W."/>
            <person name="Valentin K."/>
            <person name="von Dassow P."/>
            <person name="Yamagishi T."/>
            <person name="Van de Peer Y."/>
            <person name="Wincker P."/>
        </authorList>
    </citation>
    <scope>NUCLEOTIDE SEQUENCE [LARGE SCALE GENOMIC DNA]</scope>
    <source>
        <strain evidence="13">Ec32 / CCAP1310/4</strain>
    </source>
</reference>
<dbReference type="Gene3D" id="3.30.1330.40">
    <property type="entry name" value="RutC-like"/>
    <property type="match status" value="1"/>
</dbReference>
<protein>
    <recommendedName>
        <fullName evidence="7 10">Peroxisomal membrane protein PEX14</fullName>
    </recommendedName>
    <alternativeName>
        <fullName evidence="8 10">Peroxin-14</fullName>
    </alternativeName>
</protein>
<dbReference type="OrthoDB" id="309640at2759"/>
<dbReference type="InParanoid" id="D8LIY3"/>
<sequence>MVDIRQDMVKRAVSFLRHPKVKGAPEAKQIAFLKDKQLTAEEIGEALRKAAELAAAEASAKTRAALVAAPTKRFQKGSVRSEAVASGGIVFISGQTALPSPTAGDDSGEGDVGVAESLSPEQQAARALDKIKELLEEVGSSTSKVVSALVCVRDLGQDLPGVEKAWGRWIDKDNPPARTVIQTGAIVGGGVGGAKPRRGGESIDIRVSVSVTAHL</sequence>
<organism evidence="12 13">
    <name type="scientific">Ectocarpus siliculosus</name>
    <name type="common">Brown alga</name>
    <name type="synonym">Conferva siliculosa</name>
    <dbReference type="NCBI Taxonomy" id="2880"/>
    <lineage>
        <taxon>Eukaryota</taxon>
        <taxon>Sar</taxon>
        <taxon>Stramenopiles</taxon>
        <taxon>Ochrophyta</taxon>
        <taxon>PX clade</taxon>
        <taxon>Phaeophyceae</taxon>
        <taxon>Ectocarpales</taxon>
        <taxon>Ectocarpaceae</taxon>
        <taxon>Ectocarpus</taxon>
    </lineage>
</organism>
<evidence type="ECO:0000256" key="1">
    <source>
        <dbReference type="ARBA" id="ARBA00005443"/>
    </source>
</evidence>
<keyword evidence="2 10" id="KW-0813">Transport</keyword>
<dbReference type="GO" id="GO:0016560">
    <property type="term" value="P:protein import into peroxisome matrix, docking"/>
    <property type="evidence" value="ECO:0007669"/>
    <property type="project" value="UniProtKB-UniRule"/>
</dbReference>
<dbReference type="AlphaFoldDB" id="D8LIY3"/>
<dbReference type="PANTHER" id="PTHR23058">
    <property type="entry name" value="PEROXISOMAL MEMBRANE PROTEIN PEX14"/>
    <property type="match status" value="1"/>
</dbReference>
<dbReference type="SUPFAM" id="SSF55298">
    <property type="entry name" value="YjgF-like"/>
    <property type="match status" value="1"/>
</dbReference>
<comment type="function">
    <text evidence="10">Component of the PEX13-PEX14 docking complex, a translocon channel that specifically mediates the import of peroxisomal cargo proteins bound to PEX5 receptor. The PEX13-PEX14 docking complex forms a large import pore which can be opened to a diameter of about 9 nm. Mechanistically, PEX5 receptor along with cargo proteins associates with the PEX14 subunit of the PEX13-PEX14 docking complex in the cytosol, leading to the insertion of the receptor into the organelle membrane with the concomitant translocation of the cargo into the peroxisome matrix.</text>
</comment>
<dbReference type="EMBL" id="FN649733">
    <property type="protein sequence ID" value="CBN76867.1"/>
    <property type="molecule type" value="Genomic_DNA"/>
</dbReference>
<dbReference type="CDD" id="cd00448">
    <property type="entry name" value="YjgF_YER057c_UK114_family"/>
    <property type="match status" value="1"/>
</dbReference>
<dbReference type="InterPro" id="IPR035959">
    <property type="entry name" value="RutC-like_sf"/>
</dbReference>
<evidence type="ECO:0000256" key="10">
    <source>
        <dbReference type="RuleBase" id="RU367032"/>
    </source>
</evidence>
<dbReference type="InterPro" id="IPR006175">
    <property type="entry name" value="YjgF/YER057c/UK114"/>
</dbReference>
<gene>
    <name evidence="12" type="ORF">Esi_0023_0117</name>
</gene>
<comment type="subcellular location">
    <subcellularLocation>
        <location evidence="9 10">Peroxisome membrane</location>
    </subcellularLocation>
</comment>
<keyword evidence="13" id="KW-1185">Reference proteome</keyword>
<evidence type="ECO:0000259" key="11">
    <source>
        <dbReference type="Pfam" id="PF04695"/>
    </source>
</evidence>
<keyword evidence="3 10" id="KW-0653">Protein transport</keyword>
<name>D8LIY3_ECTSI</name>
<dbReference type="Proteomes" id="UP000002630">
    <property type="component" value="Linkage Group LG08"/>
</dbReference>
<evidence type="ECO:0000256" key="2">
    <source>
        <dbReference type="ARBA" id="ARBA00022448"/>
    </source>
</evidence>
<accession>D8LIY3</accession>
<dbReference type="Gene3D" id="1.10.10.10">
    <property type="entry name" value="Winged helix-like DNA-binding domain superfamily/Winged helix DNA-binding domain"/>
    <property type="match status" value="1"/>
</dbReference>
<evidence type="ECO:0000313" key="12">
    <source>
        <dbReference type="EMBL" id="CBN76867.1"/>
    </source>
</evidence>
<dbReference type="EMBL" id="FN648409">
    <property type="protein sequence ID" value="CBN76867.1"/>
    <property type="molecule type" value="Genomic_DNA"/>
</dbReference>
<dbReference type="InterPro" id="IPR036388">
    <property type="entry name" value="WH-like_DNA-bd_sf"/>
</dbReference>
<evidence type="ECO:0000256" key="6">
    <source>
        <dbReference type="ARBA" id="ARBA00023140"/>
    </source>
</evidence>
<evidence type="ECO:0000256" key="3">
    <source>
        <dbReference type="ARBA" id="ARBA00022927"/>
    </source>
</evidence>
<evidence type="ECO:0000256" key="7">
    <source>
        <dbReference type="ARBA" id="ARBA00029502"/>
    </source>
</evidence>
<evidence type="ECO:0000256" key="9">
    <source>
        <dbReference type="ARBA" id="ARBA00046271"/>
    </source>
</evidence>
<evidence type="ECO:0000313" key="13">
    <source>
        <dbReference type="Proteomes" id="UP000002630"/>
    </source>
</evidence>
<evidence type="ECO:0000256" key="5">
    <source>
        <dbReference type="ARBA" id="ARBA00023136"/>
    </source>
</evidence>
<keyword evidence="5 10" id="KW-0472">Membrane</keyword>
<keyword evidence="4" id="KW-0811">Translocation</keyword>
<keyword evidence="6 10" id="KW-0576">Peroxisome</keyword>
<dbReference type="Pfam" id="PF01042">
    <property type="entry name" value="Ribonuc_L-PSP"/>
    <property type="match status" value="1"/>
</dbReference>